<feature type="region of interest" description="Disordered" evidence="6">
    <location>
        <begin position="2331"/>
        <end position="2359"/>
    </location>
</feature>
<sequence>MMASPQSVSRSRRVAPVTNQHHHGPSLTTSKRKADSATALLENDTIIPAHLRWPGPKPSDVLNERSLTTSDRLAQASAQASRMYAMLEGVTGDLPIAPMASSFSVPPGVPLFHVSPPEIILQNVTPFNTYEVAIHFRNDDKYPRRLRLEPIDDPHFELKGWKSEALYTPRVAPGMDVPFLLRFTPDEEKDISTHILCETERERFLVPIRVIGPRAVFDFPDELSFGEVPVMHATSRSILVRNVGNKDGAFHLHVPEGAPWEFEPASAFVKRGASTMVAVHFRPNRVSEYTSFAHALFNSQATSDDEFSAVGGGIVAPAPIFTPEDEQVDLHSCFIRLMGSADNVDVRLDRTSLTLDATYISQTSCKTVLLQNNSDIVANFAWKRCSTATSESQYRDRTKKLMQLRSADPWPLDDFASSHSHGLDAFIDGPASSATNFVVKSQHRDIDQDPLLFVDPVFVVEPLTGTIWPHSSAEITITFRPATAGSHQESMFCEISGRETRLPLLMSGSAIGPKLRFSYDLLDVETVFIDSTHVYTVLLENTGLIDAPFEFNKEAATLHGQYFEFTPASGTVAVGQSIRVHITFQPQALGDFHEAFLFNVTGAPAPLQLQACGTVVGPTFDFDVLQLDFGTVSYGFPSRRVFHIVNTCEIPMEYNLRLVRPPSSSCHEVLLFPVSEVIPARGCIVVSAEFVGRAMDVFEAEIHVDVARVGSSIRVLPMRAYTAAPCLDLSEDAIDFGAVYLGVPATKVLRLTNDSLLDCRYSLMPPDLNPALGSLVIEPMEAEVLAGTCREVMLTFTPHVLIPWASGAKFAIAGREGDGERVIGLSCMGKGPDISLSAMVVSWGKVPVLVQQSRTLELLNSCIIDGHFKCSWRNPAANVFTVSPMEGTVPANSKLELTVGACLDDSIAFKNWLEIEITSGPTFLVEVSARGVGSTVVFQPELQTIDFGPVFSNSTCSREFTLTNKGRRTHFLVWMLNDSLYGSKNSSATQGNTTFKITPHRFTLKPNTSQVITVTGTSAKALVALERLLCQETIDGDPNRRELLQSSLRAEFIDPLLVFDPPIMDMDLVHTSEAVPQDMVRPVRVTNNTLLRINATLKCTAPWQLPTSQLSLAGGESKQIELVLHASQFADRISRTTKSKLTVQYAEHPQKNSWDLVARAVFPNLELSSTVVDMGCIPVKTCAVKQVTLRNPGTVKTKYAWKLLESTCPFVDVCPLYGALEPGEEVLVNVTMHGATDGSHMALLGLDAEGGPLYELKLHCLVAETHCELAPNNLSLSLSSHLQLVDADAFLINRGRYPARYRVIFTSDSPIFNSVMILNSQGTLPGRAREKLKIKVLPLVPGIQTGFIFVQFDDQRPIKVHIKIDATQLDLECQGKVLWRREPRALVDRIALPTMQAQRGVTSVGSHFISVLVKELQQQQSKRGGGAASRQAAAQLNVLQQLANQSTRCQLVDWGEVIINQVFSRNVSLYNPLNVPVTFTLDSQALIDSHFHFPAMDKIGKIFKLGPKESVSVPLTLDTHNTTIDMCCNVALPVRIQGGPSFDIMLRACISDPQLTLTPSELQFNTVLCSTRVTQYATFTNSKGVPCMWSLAPKKKTKDSAVWLMVPDRGELQPGESVKVAVHFTPTMTKLYKHSFTINMEGSSAPMLFNVQGSGKVMQLAFDPAVATFTSIQPFSDGADIKVTIRNPNPIPIEVFSVDFDEQFRNEASLLTDVAAMHPGEVFYIPITNPGEPLKLASLAQPTVTVSDDAPAIPMYVSSSQPLLVQPAPQPANVSVPSSAVAVAADDHPASVSGERMCTVSIVLHGAPFSGRSDLANQLNKIGNVVVVSLDSMIDNFLLSQSEPNTALVAKIKDLAVLHKVPLPPGIARPQPVAGHHGGTEAGGSAGSGGTGAAAAAAELDELELTDQDIECIVRSYFAQEAIPTSACIVFDGLETRYSKSHSVHLRGIVAVLLDSRRSNIYFVHTKAEPAAVFAREVDHVQRDYEEQVANLPKIPTIADDEYERLSPYEREAFDQTLARVRRVRKDFFRNKERERKQYETEVLNRIGEKKNEDEKLRRKDKKRKAAAAGPQASTLPAQQASSPSQGTLAPLATSTNASTSAAPLPSPHPPSTPSGGPVPAGAASTSADKALGSMSSRDFKTIGTTAGLLAEASPELLLREATYRMYETYVANVDAVLQAAKDLERHAMKIAAPAAAATDKKKKQAGGIGIGGGGAGGAGASTLSNNSGAQAQAAQVSSSGLQGTPAAAPSSADSDSAMHADFHLVGDDVSKVTIIEFDSQDGANAFAKGLEPILAPEPSRVESILQEDVVIVDQVVDPQFWLSHYPPEVKEPVKEQTTSKKGKKTQEEQKEESDEPKKQVYRWVMQPNDAKVVNIKFNTADVGKYTMHLRFGITGALTQVFSVMCHGTCQHPNIVTDPRKIFSRVRKTVEGDLSGHFVIATNRYEFGPLPLTRQRGDKDRYVENKLTLTLVNPFHQEVKLSIALLSDKSDIFLLDSTSLDIKPFATVTYNLYCWPKVVGRVEDSLVICIKDNPEPVVFKLSSTGYKPEIEVDRKAISFDKLLIGKPDVREFRVRNPCCVPLNLRLIGADMLGEEVTITPNEALVQPQQEQVFTVEFKSSRPVVFKKNIKLEFGSTDTLDFGTVRVLEESKSFISFKNRGRYEVSFRVMCERDEFSQYFTVSPNTGAVAPSDKPLQISVVFASRQPVVFRDQLALRCLALDSTTNQVMYTIPIKVNARSVLSRYNLLPARDLNFGALVHGSKSTRSFVIENTGEFEFRFTIVKLAERASLATATSDRPFTQRGVLKKKMTSAGGRMSPLGSVQKLSVGTPVAVAPPPKPSAVNKKDGGKPSELSGVFGPFIVTPINGTIAPGSKSTIMVDFMPDHPDMFDEIVGIDISDRTVDEVPEPIEYHFVGESCLPGINTMDISSIFEEQAICKRLDNLMLEKVYAEDERTLYFGTLIAGQESVTRIKLSNPFKVPAEVSVGIKSRSKAKEEIPFAVEPASLTIASHESRFVTVRFRPTAIQPYFATFEAVIDNSTLDLPARTYAFDLRGEGALPRVTVDRTVIRFKRSLPNQSTSQVLVLRNDGILPAKAYLEWAVPDSQISSATIGKYLDLMSMQTMSIPLTYNPTRVGRVEAELRMRIADNSFESATIHLLGDCYQEDLLFDGLDDVSNGDESGKLSSTSAHFQYQIQLGDCFIGQRVSRIVQVTNRSESWMRVAWNCGNQDILVTPSAFFLAPRTEKAVTVSFEPAAPTTLKGQVITCTYGFITRPSKDWTAGDGVEPSVEFTEKMSERSIQVHAVADWSSYSCTCQSIHFKKTMMYQSRVYRFQVHNTSTVRLNYAFVDLDADFLVVEPARGEVPPNDFVTISVKFTPLDEGLYEETLCLAFSNVSPQSKLPSQHLIEVTGSSLRPFCHFDLPDMDHVHAASGGGGAAMERPVDAGTRYLEFTSAGVRTRNVKRFYILNPTHLDWRFEWLPASPSEPSPFTCLTPSGLVLHHKRSEIAFDYSPETTGTVESTWFFSIPQHNIRVPFLLIGRAIEPNVFLDKSTINFKPVLIGKKSKEIVRIFNTEDTAFSFQFQTTSTSKRGQAAAGGGGDDWRAIEFSPASGVIEPRSEMAIELTFQPRSERAYSTQLTCIVKRKTIPLNVNLRGDGYRVSASLTSELVDGSMIHFVARSLSSSSTKPTHVKDATAVAKSTSSTSAGIGPTMPLNTIELGRVQVGERRTKTFHLHNLGRYLFDFSWQVGGEKDKACTVTPMIGTVSPGDKVEVTLAFCSTTPLRLPGIPIVCNVTNGPSYPLHLYAEAVFPQIVASPSSIDFGSNFVWKSGSAQQSPQARMITFKNNDLMSLSIDLTSSNPSVFQIPDTTIKTLAPRESVQVPVSFVPRETTAYKEYLLVEINSVSKLKVPLSGTGCEFRVQLMRPEYRHVTFGSLRPGQSVGRTIRVINRSPVGADLCIGPQGTTESLGKYGITVRPMVFSLESKQVQQLELHFEPPHRVTPFIEELFMESNGQVVPLCIVSGAALGVDVRLETDTVPFGPVAVGSSTTKRLTMSNLGDLGVAYKWDRNALKPDFTIVPSEGYLAPGMDAAFEITFQPVAVNPDIRKEGVECRIEGVPEPMEINLSGICIPPPSHNDIIKFSTPVRTAETRSIVLSNKTSTRWVIRPVIDHASWKGAEVVMVEPGSNTAYEITFLPMEMAAEYAGTVFFPLADGSGLLYKLVGAADKPQPVATITRDVTGKKNHVESMTVTNWLKRPQRFRVTLEQVGKTEPFVLLKGHDFVDLPGLGSREYKLHFYSFKETTANVRVTFKNEQTGEYMYYLVTFKVPATFTAHCSIPDMNLPTNFALAPGGESEYTFEYLPLVPKDPTVGKLVLTSPELGTFVYDLTVTAVGANPEKTTHFKATLGNQHTQTIRFVHYCKSKTDCDKSIIAQPAPNQPSTAAPPTTAPASPAAIGGGNGISGGSSSALYPGPSLGSGAEVQFDVTYEPSKLGDAHALLTVSSASGGDYTFPLHGLCAAPRPQGPITIRTGANTAIAFKNVFNAPATFALAVDNACFSVKASETIGAKKTVSINVGYRAPGEKEGGGFANASMGAGGSSGDGASGGGAGTGGGGGGKGAGAPGGTSGKASGANPSSEGKKGGADKSGSDKSSSSSGGGSGAGSSGSGGGSGGGGAGNKDVVGAGASKVGKLTISHAATGVSWVFYLKGMAAS</sequence>
<keyword evidence="3" id="KW-0963">Cytoplasm</keyword>
<name>A0A1Y2HIG6_9FUNG</name>
<evidence type="ECO:0000256" key="2">
    <source>
        <dbReference type="ARBA" id="ARBA00004496"/>
    </source>
</evidence>
<dbReference type="PANTHER" id="PTHR23053">
    <property type="entry name" value="DLEC1 DELETED IN LUNG AND ESOPHAGEAL CANCER 1"/>
    <property type="match status" value="1"/>
</dbReference>
<feature type="region of interest" description="Disordered" evidence="6">
    <location>
        <begin position="4589"/>
        <end position="4683"/>
    </location>
</feature>
<evidence type="ECO:0000313" key="8">
    <source>
        <dbReference type="EMBL" id="ORZ34407.1"/>
    </source>
</evidence>
<evidence type="ECO:0000256" key="4">
    <source>
        <dbReference type="ARBA" id="ARBA00023069"/>
    </source>
</evidence>
<dbReference type="InterPro" id="IPR013783">
    <property type="entry name" value="Ig-like_fold"/>
</dbReference>
<gene>
    <name evidence="8" type="ORF">BCR44DRAFT_1513959</name>
</gene>
<keyword evidence="9" id="KW-1185">Reference proteome</keyword>
<evidence type="ECO:0000313" key="9">
    <source>
        <dbReference type="Proteomes" id="UP000193411"/>
    </source>
</evidence>
<evidence type="ECO:0000256" key="5">
    <source>
        <dbReference type="ARBA" id="ARBA00023273"/>
    </source>
</evidence>
<protein>
    <recommendedName>
        <fullName evidence="7">MSP domain-containing protein</fullName>
    </recommendedName>
</protein>
<feature type="compositionally biased region" description="Polar residues" evidence="6">
    <location>
        <begin position="2072"/>
        <end position="2087"/>
    </location>
</feature>
<feature type="compositionally biased region" description="Low complexity" evidence="6">
    <location>
        <begin position="2114"/>
        <end position="2128"/>
    </location>
</feature>
<evidence type="ECO:0000256" key="6">
    <source>
        <dbReference type="SAM" id="MobiDB-lite"/>
    </source>
</evidence>
<dbReference type="GO" id="GO:1904158">
    <property type="term" value="P:axonemal central apparatus assembly"/>
    <property type="evidence" value="ECO:0007669"/>
    <property type="project" value="TreeGrafter"/>
</dbReference>
<dbReference type="InterPro" id="IPR008962">
    <property type="entry name" value="PapD-like_sf"/>
</dbReference>
<feature type="compositionally biased region" description="Low complexity" evidence="6">
    <location>
        <begin position="2228"/>
        <end position="2256"/>
    </location>
</feature>
<feature type="region of interest" description="Disordered" evidence="6">
    <location>
        <begin position="1868"/>
        <end position="1891"/>
    </location>
</feature>
<dbReference type="Gene3D" id="2.60.40.10">
    <property type="entry name" value="Immunoglobulins"/>
    <property type="match status" value="21"/>
</dbReference>
<dbReference type="Proteomes" id="UP000193411">
    <property type="component" value="Unassembled WGS sequence"/>
</dbReference>
<comment type="caution">
    <text evidence="8">The sequence shown here is derived from an EMBL/GenBank/DDBJ whole genome shotgun (WGS) entry which is preliminary data.</text>
</comment>
<dbReference type="OrthoDB" id="442692at2759"/>
<feature type="compositionally biased region" description="Basic and acidic residues" evidence="6">
    <location>
        <begin position="2331"/>
        <end position="2349"/>
    </location>
</feature>
<keyword evidence="4" id="KW-0969">Cilium</keyword>
<dbReference type="Pfam" id="PF22544">
    <property type="entry name" value="HYDIN_VesB_CFA65-like_Ig"/>
    <property type="match status" value="4"/>
</dbReference>
<feature type="region of interest" description="Disordered" evidence="6">
    <location>
        <begin position="2225"/>
        <end position="2256"/>
    </location>
</feature>
<dbReference type="GO" id="GO:0005930">
    <property type="term" value="C:axoneme"/>
    <property type="evidence" value="ECO:0007669"/>
    <property type="project" value="TreeGrafter"/>
</dbReference>
<feature type="region of interest" description="Disordered" evidence="6">
    <location>
        <begin position="1"/>
        <end position="35"/>
    </location>
</feature>
<organism evidence="8 9">
    <name type="scientific">Catenaria anguillulae PL171</name>
    <dbReference type="NCBI Taxonomy" id="765915"/>
    <lineage>
        <taxon>Eukaryota</taxon>
        <taxon>Fungi</taxon>
        <taxon>Fungi incertae sedis</taxon>
        <taxon>Blastocladiomycota</taxon>
        <taxon>Blastocladiomycetes</taxon>
        <taxon>Blastocladiales</taxon>
        <taxon>Catenariaceae</taxon>
        <taxon>Catenaria</taxon>
    </lineage>
</organism>
<accession>A0A1Y2HIG6</accession>
<feature type="compositionally biased region" description="Gly residues" evidence="6">
    <location>
        <begin position="4656"/>
        <end position="4677"/>
    </location>
</feature>
<feature type="compositionally biased region" description="Low complexity" evidence="6">
    <location>
        <begin position="2088"/>
        <end position="2104"/>
    </location>
</feature>
<dbReference type="PROSITE" id="PS50202">
    <property type="entry name" value="MSP"/>
    <property type="match status" value="1"/>
</dbReference>
<feature type="compositionally biased region" description="Gly residues" evidence="6">
    <location>
        <begin position="1876"/>
        <end position="1891"/>
    </location>
</feature>
<dbReference type="InterPro" id="IPR000535">
    <property type="entry name" value="MSP_dom"/>
</dbReference>
<comment type="subcellular location">
    <subcellularLocation>
        <location evidence="1">Cell projection</location>
        <location evidence="1">Cilium</location>
    </subcellularLocation>
    <subcellularLocation>
        <location evidence="2">Cytoplasm</location>
    </subcellularLocation>
</comment>
<reference evidence="8 9" key="1">
    <citation type="submission" date="2016-07" db="EMBL/GenBank/DDBJ databases">
        <title>Pervasive Adenine N6-methylation of Active Genes in Fungi.</title>
        <authorList>
            <consortium name="DOE Joint Genome Institute"/>
            <person name="Mondo S.J."/>
            <person name="Dannebaum R.O."/>
            <person name="Kuo R.C."/>
            <person name="Labutti K."/>
            <person name="Haridas S."/>
            <person name="Kuo A."/>
            <person name="Salamov A."/>
            <person name="Ahrendt S.R."/>
            <person name="Lipzen A."/>
            <person name="Sullivan W."/>
            <person name="Andreopoulos W.B."/>
            <person name="Clum A."/>
            <person name="Lindquist E."/>
            <person name="Daum C."/>
            <person name="Ramamoorthy G.K."/>
            <person name="Gryganskyi A."/>
            <person name="Culley D."/>
            <person name="Magnuson J.K."/>
            <person name="James T.Y."/>
            <person name="O'Malley M.A."/>
            <person name="Stajich J.E."/>
            <person name="Spatafora J.W."/>
            <person name="Visel A."/>
            <person name="Grigoriev I.V."/>
        </authorList>
    </citation>
    <scope>NUCLEOTIDE SEQUENCE [LARGE SCALE GENOMIC DNA]</scope>
    <source>
        <strain evidence="8 9">PL171</strain>
    </source>
</reference>
<feature type="compositionally biased region" description="Basic and acidic residues" evidence="6">
    <location>
        <begin position="4638"/>
        <end position="4649"/>
    </location>
</feature>
<evidence type="ECO:0000256" key="3">
    <source>
        <dbReference type="ARBA" id="ARBA00022490"/>
    </source>
</evidence>
<evidence type="ECO:0000259" key="7">
    <source>
        <dbReference type="PROSITE" id="PS50202"/>
    </source>
</evidence>
<dbReference type="EMBL" id="MCFL01000028">
    <property type="protein sequence ID" value="ORZ34407.1"/>
    <property type="molecule type" value="Genomic_DNA"/>
</dbReference>
<feature type="domain" description="MSP" evidence="7">
    <location>
        <begin position="3539"/>
        <end position="3696"/>
    </location>
</feature>
<feature type="region of interest" description="Disordered" evidence="6">
    <location>
        <begin position="2051"/>
        <end position="2130"/>
    </location>
</feature>
<dbReference type="PANTHER" id="PTHR23053:SF0">
    <property type="entry name" value="HYDROCEPHALUS-INDUCING PROTEIN HOMOLOG"/>
    <property type="match status" value="1"/>
</dbReference>
<dbReference type="InterPro" id="IPR033305">
    <property type="entry name" value="Hydin-like"/>
</dbReference>
<dbReference type="SUPFAM" id="SSF49354">
    <property type="entry name" value="PapD-like"/>
    <property type="match status" value="1"/>
</dbReference>
<keyword evidence="5" id="KW-0966">Cell projection</keyword>
<dbReference type="STRING" id="765915.A0A1Y2HIG6"/>
<dbReference type="InterPro" id="IPR053879">
    <property type="entry name" value="HYDIN_VesB_CFA65-like_Ig"/>
</dbReference>
<feature type="region of interest" description="Disordered" evidence="6">
    <location>
        <begin position="4432"/>
        <end position="4458"/>
    </location>
</feature>
<dbReference type="GO" id="GO:0003341">
    <property type="term" value="P:cilium movement"/>
    <property type="evidence" value="ECO:0007669"/>
    <property type="project" value="TreeGrafter"/>
</dbReference>
<evidence type="ECO:0000256" key="1">
    <source>
        <dbReference type="ARBA" id="ARBA00004138"/>
    </source>
</evidence>
<feature type="compositionally biased region" description="Low complexity" evidence="6">
    <location>
        <begin position="4433"/>
        <end position="4455"/>
    </location>
</feature>
<feature type="compositionally biased region" description="Low complexity" evidence="6">
    <location>
        <begin position="4628"/>
        <end position="4637"/>
    </location>
</feature>
<feature type="compositionally biased region" description="Gly residues" evidence="6">
    <location>
        <begin position="4595"/>
        <end position="4627"/>
    </location>
</feature>
<proteinExistence type="predicted"/>